<organism evidence="2 3">
    <name type="scientific">Halteria grandinella</name>
    <dbReference type="NCBI Taxonomy" id="5974"/>
    <lineage>
        <taxon>Eukaryota</taxon>
        <taxon>Sar</taxon>
        <taxon>Alveolata</taxon>
        <taxon>Ciliophora</taxon>
        <taxon>Intramacronucleata</taxon>
        <taxon>Spirotrichea</taxon>
        <taxon>Stichotrichia</taxon>
        <taxon>Sporadotrichida</taxon>
        <taxon>Halteriidae</taxon>
        <taxon>Halteria</taxon>
    </lineage>
</organism>
<evidence type="ECO:0000256" key="1">
    <source>
        <dbReference type="SAM" id="MobiDB-lite"/>
    </source>
</evidence>
<feature type="compositionally biased region" description="Acidic residues" evidence="1">
    <location>
        <begin position="284"/>
        <end position="303"/>
    </location>
</feature>
<reference evidence="2" key="1">
    <citation type="submission" date="2019-06" db="EMBL/GenBank/DDBJ databases">
        <authorList>
            <person name="Zheng W."/>
        </authorList>
    </citation>
    <scope>NUCLEOTIDE SEQUENCE</scope>
    <source>
        <strain evidence="2">QDHG01</strain>
    </source>
</reference>
<dbReference type="AlphaFoldDB" id="A0A8J8T5K7"/>
<gene>
    <name evidence="2" type="ORF">FGO68_gene10813</name>
</gene>
<proteinExistence type="predicted"/>
<feature type="compositionally biased region" description="Polar residues" evidence="1">
    <location>
        <begin position="39"/>
        <end position="52"/>
    </location>
</feature>
<feature type="compositionally biased region" description="Low complexity" evidence="1">
    <location>
        <begin position="272"/>
        <end position="281"/>
    </location>
</feature>
<feature type="region of interest" description="Disordered" evidence="1">
    <location>
        <begin position="18"/>
        <end position="52"/>
    </location>
</feature>
<evidence type="ECO:0000313" key="3">
    <source>
        <dbReference type="Proteomes" id="UP000785679"/>
    </source>
</evidence>
<evidence type="ECO:0000313" key="2">
    <source>
        <dbReference type="EMBL" id="TNV82580.1"/>
    </source>
</evidence>
<feature type="region of interest" description="Disordered" evidence="1">
    <location>
        <begin position="251"/>
        <end position="319"/>
    </location>
</feature>
<keyword evidence="3" id="KW-1185">Reference proteome</keyword>
<dbReference type="OrthoDB" id="10672823at2759"/>
<dbReference type="EMBL" id="RRYP01004786">
    <property type="protein sequence ID" value="TNV82580.1"/>
    <property type="molecule type" value="Genomic_DNA"/>
</dbReference>
<dbReference type="Proteomes" id="UP000785679">
    <property type="component" value="Unassembled WGS sequence"/>
</dbReference>
<comment type="caution">
    <text evidence="2">The sequence shown here is derived from an EMBL/GenBank/DDBJ whole genome shotgun (WGS) entry which is preliminary data.</text>
</comment>
<protein>
    <submittedName>
        <fullName evidence="2">Uncharacterized protein</fullName>
    </submittedName>
</protein>
<accession>A0A8J8T5K7</accession>
<sequence>MQQTPSKVAKKSISTMSASILTMGRQPQYENELEKAQTRTDQSFGGISNGSRMTTTFKSRIKLQQQQKSAEDIIAPGTRKSNAAPTIMTREYSEQASVNMIHHQSRKSRQVPSNIAYYTQNYQQPQQTVNHDNDTLGEKFHKVQFREISGQNSRLNINNVDMKAQKEKRDRAINYWKDRVIQDFLPPIDQKKQHEIEERRQASPMPSLQRLLEFKIQKELVRQKEELDKTKDVPRYLQPTLNQQNRVTSMLGNSASPQQQQPPQSRAKSALQQVQQQQQQQKDNEEDDYEDEEEDEVDVDEEVASTHTKKTVTKPPPPVFAEINAAGVAQMEKKYGLVKLDKI</sequence>
<name>A0A8J8T5K7_HALGN</name>